<dbReference type="Pfam" id="PF03171">
    <property type="entry name" value="2OG-FeII_Oxy"/>
    <property type="match status" value="1"/>
</dbReference>
<evidence type="ECO:0000256" key="3">
    <source>
        <dbReference type="ARBA" id="ARBA00023004"/>
    </source>
</evidence>
<dbReference type="InterPro" id="IPR005123">
    <property type="entry name" value="Oxoglu/Fe-dep_dioxygenase_dom"/>
</dbReference>
<keyword evidence="2 4" id="KW-0479">Metal-binding</keyword>
<accession>A0ABP1BQA6</accession>
<dbReference type="Gene3D" id="2.60.120.330">
    <property type="entry name" value="B-lactam Antibiotic, Isopenicillin N Synthase, Chain"/>
    <property type="match status" value="1"/>
</dbReference>
<organism evidence="6 7">
    <name type="scientific">Sphagnum jensenii</name>
    <dbReference type="NCBI Taxonomy" id="128206"/>
    <lineage>
        <taxon>Eukaryota</taxon>
        <taxon>Viridiplantae</taxon>
        <taxon>Streptophyta</taxon>
        <taxon>Embryophyta</taxon>
        <taxon>Bryophyta</taxon>
        <taxon>Sphagnophytina</taxon>
        <taxon>Sphagnopsida</taxon>
        <taxon>Sphagnales</taxon>
        <taxon>Sphagnaceae</taxon>
        <taxon>Sphagnum</taxon>
    </lineage>
</organism>
<evidence type="ECO:0000259" key="5">
    <source>
        <dbReference type="PROSITE" id="PS51471"/>
    </source>
</evidence>
<feature type="domain" description="Fe2OG dioxygenase" evidence="5">
    <location>
        <begin position="195"/>
        <end position="299"/>
    </location>
</feature>
<dbReference type="EMBL" id="OZ023707">
    <property type="protein sequence ID" value="CAK9877706.1"/>
    <property type="molecule type" value="Genomic_DNA"/>
</dbReference>
<proteinExistence type="inferred from homology"/>
<protein>
    <recommendedName>
        <fullName evidence="5">Fe2OG dioxygenase domain-containing protein</fullName>
    </recommendedName>
</protein>
<evidence type="ECO:0000256" key="4">
    <source>
        <dbReference type="RuleBase" id="RU003682"/>
    </source>
</evidence>
<evidence type="ECO:0000313" key="6">
    <source>
        <dbReference type="EMBL" id="CAK9877706.1"/>
    </source>
</evidence>
<dbReference type="InterPro" id="IPR044861">
    <property type="entry name" value="IPNS-like_FE2OG_OXY"/>
</dbReference>
<keyword evidence="3 4" id="KW-0408">Iron</keyword>
<evidence type="ECO:0000313" key="7">
    <source>
        <dbReference type="Proteomes" id="UP001497522"/>
    </source>
</evidence>
<comment type="similarity">
    <text evidence="1 4">Belongs to the iron/ascorbate-dependent oxidoreductase family.</text>
</comment>
<evidence type="ECO:0000256" key="1">
    <source>
        <dbReference type="ARBA" id="ARBA00008056"/>
    </source>
</evidence>
<name>A0ABP1BQA6_9BRYO</name>
<dbReference type="SUPFAM" id="SSF51197">
    <property type="entry name" value="Clavaminate synthase-like"/>
    <property type="match status" value="1"/>
</dbReference>
<dbReference type="InterPro" id="IPR027443">
    <property type="entry name" value="IPNS-like_sf"/>
</dbReference>
<dbReference type="Pfam" id="PF14226">
    <property type="entry name" value="DIOX_N"/>
    <property type="match status" value="1"/>
</dbReference>
<keyword evidence="4" id="KW-0560">Oxidoreductase</keyword>
<sequence>MPSSIQMQLPRPVIDMSVTDLATLGLEEIPGEFRAAWRIEKASGSNSDGQSIPVIDLAELHGEKRSSIVEQLKRASEDGDFSKYIVNHGVPPQLFDETFRVQREFYELPDLEERLKKYNIYTDKEMSKVATMEAETIHYPSNWRDNMILAYGPNVDTQKWPTEPPNFIEVTLKYNQAVYQLKKELLEALSESLGLPTSLLDDVCGEGQNTNMIYYPPCPEPSNAFGVKPHSDPNTITILTQDKVGGLEVCEKHGEWIQVKPTPYAFIVNVGDQLEIFSNGKYKSVEHRVVPNLIRAGSQ</sequence>
<dbReference type="PANTHER" id="PTHR47991">
    <property type="entry name" value="OXOGLUTARATE/IRON-DEPENDENT DIOXYGENASE"/>
    <property type="match status" value="1"/>
</dbReference>
<dbReference type="InterPro" id="IPR026992">
    <property type="entry name" value="DIOX_N"/>
</dbReference>
<dbReference type="InterPro" id="IPR050295">
    <property type="entry name" value="Plant_2OG-oxidoreductases"/>
</dbReference>
<reference evidence="6" key="1">
    <citation type="submission" date="2024-03" db="EMBL/GenBank/DDBJ databases">
        <authorList>
            <consortium name="ELIXIR-Norway"/>
            <consortium name="Elixir Norway"/>
        </authorList>
    </citation>
    <scope>NUCLEOTIDE SEQUENCE</scope>
</reference>
<gene>
    <name evidence="6" type="ORF">CSSPJE1EN2_LOCUS19531</name>
</gene>
<keyword evidence="7" id="KW-1185">Reference proteome</keyword>
<dbReference type="PROSITE" id="PS51471">
    <property type="entry name" value="FE2OG_OXY"/>
    <property type="match status" value="1"/>
</dbReference>
<evidence type="ECO:0000256" key="2">
    <source>
        <dbReference type="ARBA" id="ARBA00022723"/>
    </source>
</evidence>
<dbReference type="Proteomes" id="UP001497522">
    <property type="component" value="Chromosome 6"/>
</dbReference>